<feature type="region of interest" description="Disordered" evidence="1">
    <location>
        <begin position="179"/>
        <end position="235"/>
    </location>
</feature>
<evidence type="ECO:0000313" key="2">
    <source>
        <dbReference type="EMBL" id="GAA0173231.1"/>
    </source>
</evidence>
<dbReference type="PANTHER" id="PTHR35486:SF1">
    <property type="entry name" value="OS02G0689500 PROTEIN"/>
    <property type="match status" value="1"/>
</dbReference>
<sequence>MTCKKHPLDQSSSNGVCATCLRERLLVIIEAQSQAQQEPDQARIRPDPNPQLLLPRSVSPYISRRKSDTSAATWHHHHRHHHIKKFNSLPDQKFFSTPQIGPNNGGINIDHDHHHKKKNKNKFNLFSKLFKSGKKVNDSDSRESTTTVTSSPAWFPNLLTRKKQIKTFSADELAIKRLRDGGGDRRGRGMSPAVDSDEEIEAEPSGYTSDEWRYTPKRTPAQFSRRGGGRSSQLSRNVSGISFCLSPMVRASPGQNWTHKGGGAPPEMVVSGEIRMPIKPHSITASLCKNRSRKLADFGRSSQNR</sequence>
<dbReference type="AlphaFoldDB" id="A0AAV3RC28"/>
<accession>A0AAV3RC28</accession>
<feature type="region of interest" description="Disordered" evidence="1">
    <location>
        <begin position="32"/>
        <end position="55"/>
    </location>
</feature>
<evidence type="ECO:0000313" key="3">
    <source>
        <dbReference type="Proteomes" id="UP001454036"/>
    </source>
</evidence>
<evidence type="ECO:0000256" key="1">
    <source>
        <dbReference type="SAM" id="MobiDB-lite"/>
    </source>
</evidence>
<gene>
    <name evidence="2" type="ORF">LIER_26890</name>
</gene>
<organism evidence="2 3">
    <name type="scientific">Lithospermum erythrorhizon</name>
    <name type="common">Purple gromwell</name>
    <name type="synonym">Lithospermum officinale var. erythrorhizon</name>
    <dbReference type="NCBI Taxonomy" id="34254"/>
    <lineage>
        <taxon>Eukaryota</taxon>
        <taxon>Viridiplantae</taxon>
        <taxon>Streptophyta</taxon>
        <taxon>Embryophyta</taxon>
        <taxon>Tracheophyta</taxon>
        <taxon>Spermatophyta</taxon>
        <taxon>Magnoliopsida</taxon>
        <taxon>eudicotyledons</taxon>
        <taxon>Gunneridae</taxon>
        <taxon>Pentapetalae</taxon>
        <taxon>asterids</taxon>
        <taxon>lamiids</taxon>
        <taxon>Boraginales</taxon>
        <taxon>Boraginaceae</taxon>
        <taxon>Boraginoideae</taxon>
        <taxon>Lithospermeae</taxon>
        <taxon>Lithospermum</taxon>
    </lineage>
</organism>
<reference evidence="2 3" key="1">
    <citation type="submission" date="2024-01" db="EMBL/GenBank/DDBJ databases">
        <title>The complete chloroplast genome sequence of Lithospermum erythrorhizon: insights into the phylogenetic relationship among Boraginaceae species and the maternal lineages of purple gromwells.</title>
        <authorList>
            <person name="Okada T."/>
            <person name="Watanabe K."/>
        </authorList>
    </citation>
    <scope>NUCLEOTIDE SEQUENCE [LARGE SCALE GENOMIC DNA]</scope>
</reference>
<dbReference type="PANTHER" id="PTHR35486">
    <property type="entry name" value="EXPRESSED PROTEIN"/>
    <property type="match status" value="1"/>
</dbReference>
<dbReference type="EMBL" id="BAABME010008505">
    <property type="protein sequence ID" value="GAA0173231.1"/>
    <property type="molecule type" value="Genomic_DNA"/>
</dbReference>
<protein>
    <submittedName>
        <fullName evidence="2">Uncharacterized protein</fullName>
    </submittedName>
</protein>
<keyword evidence="3" id="KW-1185">Reference proteome</keyword>
<comment type="caution">
    <text evidence="2">The sequence shown here is derived from an EMBL/GenBank/DDBJ whole genome shotgun (WGS) entry which is preliminary data.</text>
</comment>
<dbReference type="Proteomes" id="UP001454036">
    <property type="component" value="Unassembled WGS sequence"/>
</dbReference>
<name>A0AAV3RC28_LITER</name>
<proteinExistence type="predicted"/>